<evidence type="ECO:0000256" key="2">
    <source>
        <dbReference type="SAM" id="Phobius"/>
    </source>
</evidence>
<dbReference type="EMBL" id="JBHSKV010000024">
    <property type="protein sequence ID" value="MFC5136318.1"/>
    <property type="molecule type" value="Genomic_DNA"/>
</dbReference>
<keyword evidence="2" id="KW-0472">Membrane</keyword>
<name>A0ABD5QW71_9EURY</name>
<feature type="region of interest" description="Disordered" evidence="1">
    <location>
        <begin position="130"/>
        <end position="156"/>
    </location>
</feature>
<sequence length="156" mass="16310">MGTLDRPARVAILVGVGSLAGFLLSSLLVGIPASSTVGGMGGMGAGRTAGDMGMMGGMGLAFLPFLLFPLVAVLALGYVGMRALADDDEPADEPTDDSADTPERTDPIARIQRRYTAGELTEAEFERALERELEKESADGMADRSTVEPSETTESR</sequence>
<feature type="compositionally biased region" description="Polar residues" evidence="1">
    <location>
        <begin position="147"/>
        <end position="156"/>
    </location>
</feature>
<dbReference type="Proteomes" id="UP001596145">
    <property type="component" value="Unassembled WGS sequence"/>
</dbReference>
<evidence type="ECO:0000313" key="3">
    <source>
        <dbReference type="EMBL" id="MFC5136318.1"/>
    </source>
</evidence>
<keyword evidence="4" id="KW-1185">Reference proteome</keyword>
<feature type="compositionally biased region" description="Basic and acidic residues" evidence="1">
    <location>
        <begin position="130"/>
        <end position="146"/>
    </location>
</feature>
<keyword evidence="2" id="KW-1133">Transmembrane helix</keyword>
<accession>A0ABD5QW71</accession>
<proteinExistence type="predicted"/>
<dbReference type="RefSeq" id="WP_238987613.1">
    <property type="nucleotide sequence ID" value="NZ_JBHSKV010000024.1"/>
</dbReference>
<feature type="compositionally biased region" description="Acidic residues" evidence="1">
    <location>
        <begin position="86"/>
        <end position="100"/>
    </location>
</feature>
<feature type="region of interest" description="Disordered" evidence="1">
    <location>
        <begin position="85"/>
        <end position="109"/>
    </location>
</feature>
<keyword evidence="2" id="KW-0812">Transmembrane</keyword>
<evidence type="ECO:0000256" key="1">
    <source>
        <dbReference type="SAM" id="MobiDB-lite"/>
    </source>
</evidence>
<protein>
    <submittedName>
        <fullName evidence="3">SHOCT domain-containing protein</fullName>
    </submittedName>
</protein>
<evidence type="ECO:0000313" key="4">
    <source>
        <dbReference type="Proteomes" id="UP001596145"/>
    </source>
</evidence>
<gene>
    <name evidence="3" type="ORF">ACFPJA_16535</name>
</gene>
<feature type="transmembrane region" description="Helical" evidence="2">
    <location>
        <begin position="12"/>
        <end position="33"/>
    </location>
</feature>
<reference evidence="3 4" key="1">
    <citation type="journal article" date="2019" name="Int. J. Syst. Evol. Microbiol.">
        <title>The Global Catalogue of Microorganisms (GCM) 10K type strain sequencing project: providing services to taxonomists for standard genome sequencing and annotation.</title>
        <authorList>
            <consortium name="The Broad Institute Genomics Platform"/>
            <consortium name="The Broad Institute Genome Sequencing Center for Infectious Disease"/>
            <person name="Wu L."/>
            <person name="Ma J."/>
        </authorList>
    </citation>
    <scope>NUCLEOTIDE SEQUENCE [LARGE SCALE GENOMIC DNA]</scope>
    <source>
        <strain evidence="3 4">CGMCC 1.16026</strain>
    </source>
</reference>
<dbReference type="AlphaFoldDB" id="A0ABD5QW71"/>
<comment type="caution">
    <text evidence="3">The sequence shown here is derived from an EMBL/GenBank/DDBJ whole genome shotgun (WGS) entry which is preliminary data.</text>
</comment>
<feature type="transmembrane region" description="Helical" evidence="2">
    <location>
        <begin position="53"/>
        <end position="79"/>
    </location>
</feature>
<organism evidence="3 4">
    <name type="scientific">Halorubrum glutamatedens</name>
    <dbReference type="NCBI Taxonomy" id="2707018"/>
    <lineage>
        <taxon>Archaea</taxon>
        <taxon>Methanobacteriati</taxon>
        <taxon>Methanobacteriota</taxon>
        <taxon>Stenosarchaea group</taxon>
        <taxon>Halobacteria</taxon>
        <taxon>Halobacteriales</taxon>
        <taxon>Haloferacaceae</taxon>
        <taxon>Halorubrum</taxon>
    </lineage>
</organism>